<reference evidence="2" key="1">
    <citation type="submission" date="2021-02" db="EMBL/GenBank/DDBJ databases">
        <authorList>
            <person name="Nowell W R."/>
        </authorList>
    </citation>
    <scope>NUCLEOTIDE SEQUENCE</scope>
</reference>
<feature type="compositionally biased region" description="Polar residues" evidence="1">
    <location>
        <begin position="65"/>
        <end position="82"/>
    </location>
</feature>
<organism evidence="2 3">
    <name type="scientific">Adineta steineri</name>
    <dbReference type="NCBI Taxonomy" id="433720"/>
    <lineage>
        <taxon>Eukaryota</taxon>
        <taxon>Metazoa</taxon>
        <taxon>Spiralia</taxon>
        <taxon>Gnathifera</taxon>
        <taxon>Rotifera</taxon>
        <taxon>Eurotatoria</taxon>
        <taxon>Bdelloidea</taxon>
        <taxon>Adinetida</taxon>
        <taxon>Adinetidae</taxon>
        <taxon>Adineta</taxon>
    </lineage>
</organism>
<accession>A0A814PF67</accession>
<dbReference type="AlphaFoldDB" id="A0A814PF67"/>
<dbReference type="Proteomes" id="UP000663891">
    <property type="component" value="Unassembled WGS sequence"/>
</dbReference>
<protein>
    <submittedName>
        <fullName evidence="2">Uncharacterized protein</fullName>
    </submittedName>
</protein>
<feature type="region of interest" description="Disordered" evidence="1">
    <location>
        <begin position="44"/>
        <end position="96"/>
    </location>
</feature>
<proteinExistence type="predicted"/>
<dbReference type="EMBL" id="CAJNON010000209">
    <property type="protein sequence ID" value="CAF1105416.1"/>
    <property type="molecule type" value="Genomic_DNA"/>
</dbReference>
<sequence length="96" mass="10545">MSKPTIGPQPSIVISLDEYAQLLEHQSTGKRTPAKVEKKKAVTLIPKPTESDNMTENDINKKTTSDITVNNSNVNLSEQKSPSGKKEGDDQFSMDI</sequence>
<comment type="caution">
    <text evidence="2">The sequence shown here is derived from an EMBL/GenBank/DDBJ whole genome shotgun (WGS) entry which is preliminary data.</text>
</comment>
<evidence type="ECO:0000313" key="2">
    <source>
        <dbReference type="EMBL" id="CAF1105416.1"/>
    </source>
</evidence>
<gene>
    <name evidence="2" type="ORF">VCS650_LOCUS20337</name>
</gene>
<evidence type="ECO:0000313" key="3">
    <source>
        <dbReference type="Proteomes" id="UP000663891"/>
    </source>
</evidence>
<name>A0A814PF67_9BILA</name>
<evidence type="ECO:0000256" key="1">
    <source>
        <dbReference type="SAM" id="MobiDB-lite"/>
    </source>
</evidence>